<evidence type="ECO:0000256" key="2">
    <source>
        <dbReference type="ARBA" id="ARBA00022692"/>
    </source>
</evidence>
<evidence type="ECO:0000313" key="8">
    <source>
        <dbReference type="Proteomes" id="UP000285517"/>
    </source>
</evidence>
<name>A0A410G657_9FLAO</name>
<sequence>MSLKGSLSRYFKSLGEDEEITDFNHEATKNLMDKEVVKINDDDVEVVLDNEEAINKKFSGQMSIAKYAELGKIMIAMLRDVKNGVYPEVPWFTIATVVLALLYLLNPMDLIPDFIPGIGYVDDLSVLAVGTGWIESDLHKYLDWKIKEGKGI</sequence>
<feature type="transmembrane region" description="Helical" evidence="5">
    <location>
        <begin position="89"/>
        <end position="105"/>
    </location>
</feature>
<dbReference type="AlphaFoldDB" id="A0A410G657"/>
<comment type="subcellular location">
    <subcellularLocation>
        <location evidence="1">Endomembrane system</location>
        <topology evidence="1">Multi-pass membrane protein</topology>
    </subcellularLocation>
</comment>
<evidence type="ECO:0000256" key="4">
    <source>
        <dbReference type="ARBA" id="ARBA00023136"/>
    </source>
</evidence>
<keyword evidence="3 5" id="KW-1133">Transmembrane helix</keyword>
<dbReference type="InterPro" id="IPR010652">
    <property type="entry name" value="DUF1232"/>
</dbReference>
<evidence type="ECO:0000256" key="3">
    <source>
        <dbReference type="ARBA" id="ARBA00022989"/>
    </source>
</evidence>
<dbReference type="RefSeq" id="WP_128251122.1">
    <property type="nucleotide sequence ID" value="NZ_CP034951.1"/>
</dbReference>
<keyword evidence="4 5" id="KW-0472">Membrane</keyword>
<dbReference type="KEGG" id="aev:EI546_13975"/>
<dbReference type="Pfam" id="PF06803">
    <property type="entry name" value="DUF1232"/>
    <property type="match status" value="1"/>
</dbReference>
<evidence type="ECO:0000256" key="5">
    <source>
        <dbReference type="SAM" id="Phobius"/>
    </source>
</evidence>
<dbReference type="GO" id="GO:0012505">
    <property type="term" value="C:endomembrane system"/>
    <property type="evidence" value="ECO:0007669"/>
    <property type="project" value="UniProtKB-SubCell"/>
</dbReference>
<proteinExistence type="predicted"/>
<feature type="domain" description="DUF1232" evidence="6">
    <location>
        <begin position="94"/>
        <end position="128"/>
    </location>
</feature>
<dbReference type="OrthoDB" id="9800034at2"/>
<keyword evidence="8" id="KW-1185">Reference proteome</keyword>
<reference evidence="7 8" key="1">
    <citation type="submission" date="2019-01" db="EMBL/GenBank/DDBJ databases">
        <title>Complete genome sequencing of Aequorivita sp. H23M31.</title>
        <authorList>
            <person name="Bae J.-W."/>
        </authorList>
    </citation>
    <scope>NUCLEOTIDE SEQUENCE [LARGE SCALE GENOMIC DNA]</scope>
    <source>
        <strain evidence="7 8">H23M31</strain>
    </source>
</reference>
<gene>
    <name evidence="7" type="ORF">EI546_13975</name>
</gene>
<dbReference type="EMBL" id="CP034951">
    <property type="protein sequence ID" value="QAA82757.1"/>
    <property type="molecule type" value="Genomic_DNA"/>
</dbReference>
<evidence type="ECO:0000256" key="1">
    <source>
        <dbReference type="ARBA" id="ARBA00004127"/>
    </source>
</evidence>
<evidence type="ECO:0000259" key="6">
    <source>
        <dbReference type="Pfam" id="PF06803"/>
    </source>
</evidence>
<keyword evidence="2 5" id="KW-0812">Transmembrane</keyword>
<organism evidence="7 8">
    <name type="scientific">Aequorivita ciconiae</name>
    <dbReference type="NCBI Taxonomy" id="2494375"/>
    <lineage>
        <taxon>Bacteria</taxon>
        <taxon>Pseudomonadati</taxon>
        <taxon>Bacteroidota</taxon>
        <taxon>Flavobacteriia</taxon>
        <taxon>Flavobacteriales</taxon>
        <taxon>Flavobacteriaceae</taxon>
        <taxon>Aequorivita</taxon>
    </lineage>
</organism>
<evidence type="ECO:0000313" key="7">
    <source>
        <dbReference type="EMBL" id="QAA82757.1"/>
    </source>
</evidence>
<protein>
    <submittedName>
        <fullName evidence="7">DUF1232 domain-containing protein</fullName>
    </submittedName>
</protein>
<accession>A0A410G657</accession>
<dbReference type="Proteomes" id="UP000285517">
    <property type="component" value="Chromosome"/>
</dbReference>